<dbReference type="AlphaFoldDB" id="A0A931BT04"/>
<dbReference type="RefSeq" id="WP_196270252.1">
    <property type="nucleotide sequence ID" value="NZ_JADQDO010000001.1"/>
</dbReference>
<feature type="signal peptide" evidence="1">
    <location>
        <begin position="1"/>
        <end position="21"/>
    </location>
</feature>
<dbReference type="PANTHER" id="PTHR30441">
    <property type="entry name" value="DUF748 DOMAIN-CONTAINING PROTEIN"/>
    <property type="match status" value="1"/>
</dbReference>
<dbReference type="EMBL" id="JADQDO010000001">
    <property type="protein sequence ID" value="MBF9232292.1"/>
    <property type="molecule type" value="Genomic_DNA"/>
</dbReference>
<feature type="domain" description="AsmA" evidence="2">
    <location>
        <begin position="321"/>
        <end position="508"/>
    </location>
</feature>
<protein>
    <recommendedName>
        <fullName evidence="2">AsmA domain-containing protein</fullName>
    </recommendedName>
</protein>
<comment type="caution">
    <text evidence="3">The sequence shown here is derived from an EMBL/GenBank/DDBJ whole genome shotgun (WGS) entry which is preliminary data.</text>
</comment>
<name>A0A931BT04_9HYPH</name>
<accession>A0A931BT04</accession>
<feature type="chain" id="PRO_5037572799" description="AsmA domain-containing protein" evidence="1">
    <location>
        <begin position="22"/>
        <end position="603"/>
    </location>
</feature>
<evidence type="ECO:0000313" key="4">
    <source>
        <dbReference type="Proteomes" id="UP000599312"/>
    </source>
</evidence>
<dbReference type="InterPro" id="IPR007844">
    <property type="entry name" value="AsmA"/>
</dbReference>
<organism evidence="3 4">
    <name type="scientific">Microvirga alba</name>
    <dbReference type="NCBI Taxonomy" id="2791025"/>
    <lineage>
        <taxon>Bacteria</taxon>
        <taxon>Pseudomonadati</taxon>
        <taxon>Pseudomonadota</taxon>
        <taxon>Alphaproteobacteria</taxon>
        <taxon>Hyphomicrobiales</taxon>
        <taxon>Methylobacteriaceae</taxon>
        <taxon>Microvirga</taxon>
    </lineage>
</organism>
<dbReference type="Proteomes" id="UP000599312">
    <property type="component" value="Unassembled WGS sequence"/>
</dbReference>
<reference evidence="3" key="1">
    <citation type="submission" date="2020-11" db="EMBL/GenBank/DDBJ databases">
        <authorList>
            <person name="Kim M.K."/>
        </authorList>
    </citation>
    <scope>NUCLEOTIDE SEQUENCE</scope>
    <source>
        <strain evidence="3">BT350</strain>
    </source>
</reference>
<gene>
    <name evidence="3" type="ORF">I2H38_02745</name>
</gene>
<dbReference type="InterPro" id="IPR052894">
    <property type="entry name" value="AsmA-related"/>
</dbReference>
<evidence type="ECO:0000256" key="1">
    <source>
        <dbReference type="SAM" id="SignalP"/>
    </source>
</evidence>
<keyword evidence="1" id="KW-0732">Signal</keyword>
<dbReference type="GO" id="GO:0005886">
    <property type="term" value="C:plasma membrane"/>
    <property type="evidence" value="ECO:0007669"/>
    <property type="project" value="TreeGrafter"/>
</dbReference>
<evidence type="ECO:0000259" key="2">
    <source>
        <dbReference type="Pfam" id="PF05170"/>
    </source>
</evidence>
<evidence type="ECO:0000313" key="3">
    <source>
        <dbReference type="EMBL" id="MBF9232292.1"/>
    </source>
</evidence>
<proteinExistence type="predicted"/>
<dbReference type="GO" id="GO:0090313">
    <property type="term" value="P:regulation of protein targeting to membrane"/>
    <property type="evidence" value="ECO:0007669"/>
    <property type="project" value="TreeGrafter"/>
</dbReference>
<dbReference type="PANTHER" id="PTHR30441:SF4">
    <property type="entry name" value="PROTEIN ASMA"/>
    <property type="match status" value="1"/>
</dbReference>
<dbReference type="Pfam" id="PF05170">
    <property type="entry name" value="AsmA"/>
    <property type="match status" value="1"/>
</dbReference>
<sequence length="603" mass="64431">MSRRAVLLIALISLAILGAAAAPWTLSGAGLSSAVGEHLRVRYGFDFHVAGRSTFAVLPTPRVKFEDVKLAAPNQAVLVEGGTLRGELRILPLIFGRVEISEIALSDTAITASYQALRSLDWADLLEDRPHGRQARRLIVMSSSLRWTDLKEASLDKLNVLVNWAGSDKPLYATGSAFWRNELVTVAEASLHPALLASDQISPISLTISAPSGRLTVTGEAQLGEDPRITGESLIEATSVRDFARWSRVELPFGSLMQALTIEGDASLNRRRLSWPSVALTLGTDKLEGTLAVRFDAERPVISGTLAAGSLNLSDFFRPLTQTRTASGTWSEEAIDLSHTTGNDLDLRLSATTAQLGLMRLDDMAASVLVRPGRIEASIGRASFHDGMLKGRLSLASANGATEFKSQGTFDAVDVATFLAAMGEPRWLTGRAQGQFLFEGAGDSPVEVIRQAHGRTSVTVKEGELVGLALNDALRRVEKRPLLASLNWKGGRTPFDQAQMLLNLKDGIGEVAESRIQSPTLVTNLSGQISLVDRSLKLKADVSPVTTVPAPAPAIVFEVGGGWDNVIVTPDARSLIQRSGAAKPLFGPEGLPQSAPLPLAIAQ</sequence>
<keyword evidence="4" id="KW-1185">Reference proteome</keyword>